<evidence type="ECO:0000256" key="6">
    <source>
        <dbReference type="ARBA" id="ARBA00022553"/>
    </source>
</evidence>
<dbReference type="PROSITE" id="PS50858">
    <property type="entry name" value="BSD"/>
    <property type="match status" value="2"/>
</dbReference>
<dbReference type="InterPro" id="IPR001680">
    <property type="entry name" value="WD40_rpt"/>
</dbReference>
<dbReference type="GO" id="GO:0005634">
    <property type="term" value="C:nucleus"/>
    <property type="evidence" value="ECO:0007669"/>
    <property type="project" value="UniProtKB-SubCell"/>
</dbReference>
<dbReference type="Pfam" id="PF08567">
    <property type="entry name" value="PH_TFIIH"/>
    <property type="match status" value="1"/>
</dbReference>
<reference evidence="23 24" key="1">
    <citation type="journal article" date="2021" name="Sci. Rep.">
        <title>Chromosome anchoring in Senegalese sole (Solea senegalensis) reveals sex-associated markers and genome rearrangements in flatfish.</title>
        <authorList>
            <person name="Guerrero-Cozar I."/>
            <person name="Gomez-Garrido J."/>
            <person name="Berbel C."/>
            <person name="Martinez-Blanch J.F."/>
            <person name="Alioto T."/>
            <person name="Claros M.G."/>
            <person name="Gagnaire P.A."/>
            <person name="Manchado M."/>
        </authorList>
    </citation>
    <scope>NUCLEOTIDE SEQUENCE [LARGE SCALE GENOMIC DNA]</scope>
    <source>
        <strain evidence="23">Sse05_10M</strain>
    </source>
</reference>
<accession>A0AAV6SZA7</accession>
<evidence type="ECO:0000256" key="16">
    <source>
        <dbReference type="ARBA" id="ARBA00069588"/>
    </source>
</evidence>
<proteinExistence type="inferred from homology"/>
<comment type="subcellular location">
    <subcellularLocation>
        <location evidence="2">Cytoplasm</location>
        <location evidence="2">Cytosol</location>
    </subcellularLocation>
    <subcellularLocation>
        <location evidence="1">Nucleus</location>
    </subcellularLocation>
</comment>
<protein>
    <recommendedName>
        <fullName evidence="16">BLOC-2 complex member HPS5</fullName>
    </recommendedName>
    <alternativeName>
        <fullName evidence="18">Basic transcription factor 2 62 kDa subunit</fullName>
    </alternativeName>
    <alternativeName>
        <fullName evidence="19">General transcription factor IIH polypeptide 1</fullName>
    </alternativeName>
    <alternativeName>
        <fullName evidence="17">General transcription factor IIH subunit 1</fullName>
    </alternativeName>
    <alternativeName>
        <fullName evidence="20">TFIIH basal transcription factor complex p62 subunit</fullName>
    </alternativeName>
</protein>
<dbReference type="Pfam" id="PF03909">
    <property type="entry name" value="BSD"/>
    <property type="match status" value="1"/>
</dbReference>
<comment type="caution">
    <text evidence="23">The sequence shown here is derived from an EMBL/GenBank/DDBJ whole genome shotgun (WGS) entry which is preliminary data.</text>
</comment>
<evidence type="ECO:0000256" key="19">
    <source>
        <dbReference type="ARBA" id="ARBA00077680"/>
    </source>
</evidence>
<keyword evidence="9" id="KW-0805">Transcription regulation</keyword>
<comment type="similarity">
    <text evidence="4">Belongs to the HPS5 family.</text>
</comment>
<feature type="compositionally biased region" description="Polar residues" evidence="21">
    <location>
        <begin position="327"/>
        <end position="339"/>
    </location>
</feature>
<evidence type="ECO:0000256" key="21">
    <source>
        <dbReference type="SAM" id="MobiDB-lite"/>
    </source>
</evidence>
<evidence type="ECO:0000259" key="22">
    <source>
        <dbReference type="PROSITE" id="PS50858"/>
    </source>
</evidence>
<feature type="region of interest" description="Disordered" evidence="21">
    <location>
        <begin position="1042"/>
        <end position="1066"/>
    </location>
</feature>
<evidence type="ECO:0000256" key="10">
    <source>
        <dbReference type="ARBA" id="ARBA00023163"/>
    </source>
</evidence>
<dbReference type="CDD" id="cd13229">
    <property type="entry name" value="PH_TFIIH"/>
    <property type="match status" value="1"/>
</dbReference>
<comment type="subunit">
    <text evidence="15">Component of the 7-subunit TFIIH core complex composed of XPB/ERCC3, XPD/ERCC2, GTF2H1, GTF2H2, GTF2H3, GTF2H4 and GTF2H5, which is active in NER. The core complex associates with the 3-subunit CDK-activating kinase (CAK) module composed of CCNH/cyclin H, CDK7 and MNAT1 to form the 10-subunit holoenzyme (holo-TFIIH) active in transcription. Interacts with PUF60.</text>
</comment>
<feature type="region of interest" description="Disordered" evidence="21">
    <location>
        <begin position="1223"/>
        <end position="1271"/>
    </location>
</feature>
<evidence type="ECO:0000256" key="15">
    <source>
        <dbReference type="ARBA" id="ARBA00063282"/>
    </source>
</evidence>
<feature type="compositionally biased region" description="Polar residues" evidence="21">
    <location>
        <begin position="1223"/>
        <end position="1232"/>
    </location>
</feature>
<dbReference type="GO" id="GO:0005829">
    <property type="term" value="C:cytosol"/>
    <property type="evidence" value="ECO:0007669"/>
    <property type="project" value="UniProtKB-SubCell"/>
</dbReference>
<feature type="compositionally biased region" description="Basic and acidic residues" evidence="21">
    <location>
        <begin position="1235"/>
        <end position="1260"/>
    </location>
</feature>
<name>A0AAV6SZA7_SOLSE</name>
<evidence type="ECO:0000313" key="23">
    <source>
        <dbReference type="EMBL" id="KAG7522463.1"/>
    </source>
</evidence>
<evidence type="ECO:0000256" key="4">
    <source>
        <dbReference type="ARBA" id="ARBA00010697"/>
    </source>
</evidence>
<dbReference type="FunFam" id="2.30.29.30:FF:000115">
    <property type="entry name" value="General transcription factor IIH subunit 1"/>
    <property type="match status" value="1"/>
</dbReference>
<feature type="compositionally biased region" description="Basic and acidic residues" evidence="21">
    <location>
        <begin position="1055"/>
        <end position="1065"/>
    </location>
</feature>
<evidence type="ECO:0000256" key="2">
    <source>
        <dbReference type="ARBA" id="ARBA00004514"/>
    </source>
</evidence>
<keyword evidence="12" id="KW-0539">Nucleus</keyword>
<comment type="similarity">
    <text evidence="3">Belongs to the TFB1 family.</text>
</comment>
<sequence>MASLSEEVLLVVKKVRQRKQDGTLYLMAERIAWGPEGKDRFTVSHLYADIRCQKISPDGKAKVQLQLVLHTGESTTFHFANESSAVRDREAAKELLQQLLPKFKKKANKELEEKNRMLQDDPVLFQLYKDLVVSQVISAEEFWANRLGGINNTDPALCNNKQEVGISGAFLADIRPQTDGCNGLRYNLTADIIESIFRTYPAVKQKYSENVPHNLTEKEFWTRFFQSHYFHRDRINTGTQDIFSECAKQDEKGLKSMVIQGVKNPLVDLLSLEDKTLDEGYGVSTSLPSTSSANRTLKESSNSAIIKRFNHHSAMVLAAGSRKGETATDQASETSSTDGNSRDSDFFQPPVKKVKLQEATEYDDLQRENRPKTVPLNLKKSDRYAHGPVPLQSQQYATSQDIINSVNYIRHEMANYKPNLTQVLSSTAASSAIAALSPGGVLMQAGAQQAINQMIPTEVQGELKHLYVAAGELLRHFWSCFPVNTPFLEEKVMKMKSNLERFQMSKLRPFQEKIQRQYLSTNLTGHLEDMLQTAYNKFHLSTRVIRGVGFGASLGKMSLTPAEPESHTHVLAEFDCLDPLLSALRLDSGRLKCTCLSVSRKWLALGTSAGGLHLIQKEGWKQRIILTHKEGSITQVACCPHDEDFIAVATSQGLVVVWELQLERRGRPERVSVSWEHKGQAITALCWDTSTLRVFVGDSGGKVSFLRAGSTKLGKGSAFVMFPVQTITTVDSKVVQLGYQDGRLLVSSLSRCYLCDTEREKFWRVGNKERDGEYGACFFPQNKGLLVGQPPLLYCARPGSRIWEASFHGEVLSTHQFKQLLGCPPLPLITFRNDPHYNPVQKSPQSLAFPKLLYLGDQNLLTWTDSAIYIFTPQNGQLLLWTEVKDLVDISVYRSELFCLHGSGRLSHLSLLSAERCVERLLRRESWLLAAAVCSMFQNAIIISRARKSIPIDRLEHLRSQLNSTTHPELIGQLEDVIAKLEPLDSASSSRRSSISSHESFNVLDCGIYRVISRRGSQSDEETSSLINHSMSEEERLKEFSFVQDEDQVDQDPQNTERHDAERSEQGMQFHLPLSFRPKPPRIALQAVKDSVSSFVKKTTEKINTLQMNSELWQRPESREGGHPEVSAATYSEEMENEVYDEMPNAEADMQELRSATERTISQIQDPLVLLDPVCLGETLLEWLPVLERVLGPADFGSAAASDSNIDGPGEKRWEIDYLNPCTEQPEQSSCSPERLTENKEESPELRQQEEPCESTKMKSDVSNGNLSEPVRVVSPKPVPSDLLATLTQLATLYTEMSCFKKQENELTLGCTIFLRRYFFLLDQERVRRMCLLCYQERAEAQHSFIEAILELTQSSKVVEVIQKGDLLRSLRSLRELQPWSAPLLLAHLHRLYEKHGEAAVRSFSQFYPTITPADVMNMAQQSHFLAYLDNLVLSQTEEHRLSFLQSLLEPESLRQDWLQLALTHDAPQRCDTVTPDGQPRWHSHCFSWGYGRLLSLLIRLPADVSSKQKMADACHSHGYWTGYLHLCRELQRRTDAFSTICRLDDISLLEEPEGVEPQSLDEWKLLIRLSQQCSSVVDTEQTAGVNGGSWSNGSAGCGGKITLENLTLMLARKVGPDRAVTTLEECEVPLVLSPQSKLVCELLRVTEKRQRAMIQMMLERCDRFLWSQHA</sequence>
<dbReference type="SMART" id="SM00751">
    <property type="entry name" value="BSD"/>
    <property type="match status" value="2"/>
</dbReference>
<dbReference type="EMBL" id="JAGKHQ010000002">
    <property type="protein sequence ID" value="KAG7522463.1"/>
    <property type="molecule type" value="Genomic_DNA"/>
</dbReference>
<evidence type="ECO:0000256" key="14">
    <source>
        <dbReference type="ARBA" id="ARBA00057536"/>
    </source>
</evidence>
<feature type="region of interest" description="Disordered" evidence="21">
    <location>
        <begin position="320"/>
        <end position="352"/>
    </location>
</feature>
<evidence type="ECO:0000256" key="1">
    <source>
        <dbReference type="ARBA" id="ARBA00004123"/>
    </source>
</evidence>
<dbReference type="InterPro" id="IPR056445">
    <property type="entry name" value="TPR_HPS5"/>
</dbReference>
<evidence type="ECO:0000256" key="12">
    <source>
        <dbReference type="ARBA" id="ARBA00023242"/>
    </source>
</evidence>
<comment type="function">
    <text evidence="13">Component of the general transcription and DNA repair factor IIH (TFIIH) core complex, which is involved in general and transcription-coupled nucleotide excision repair (NER) of damaged DNA and, when complexed to CAK, in RNA transcription by RNA polymerase II. In NER, TFIIH acts by opening DNA around the lesion to allow the excision of the damaged oligonucleotide and its replacement by a new DNA fragment. In transcription, TFIIH has an essential role in transcription initiation. When the pre-initiation complex (PIC) has been established, TFIIH is required for promoter opening and promoter escape. Phosphorylation of the C-terminal tail (CTD) of the largest subunit of RNA polymerase II by the kinase module CAK controls the initiation of transcription.</text>
</comment>
<evidence type="ECO:0000256" key="5">
    <source>
        <dbReference type="ARBA" id="ARBA00022490"/>
    </source>
</evidence>
<evidence type="ECO:0000256" key="20">
    <source>
        <dbReference type="ARBA" id="ARBA00082827"/>
    </source>
</evidence>
<keyword evidence="24" id="KW-1185">Reference proteome</keyword>
<evidence type="ECO:0000256" key="8">
    <source>
        <dbReference type="ARBA" id="ARBA00022763"/>
    </source>
</evidence>
<evidence type="ECO:0000256" key="11">
    <source>
        <dbReference type="ARBA" id="ARBA00023204"/>
    </source>
</evidence>
<evidence type="ECO:0000256" key="18">
    <source>
        <dbReference type="ARBA" id="ARBA00076512"/>
    </source>
</evidence>
<dbReference type="InterPro" id="IPR013876">
    <property type="entry name" value="TFIIH_BTF_p62_N"/>
</dbReference>
<organism evidence="23 24">
    <name type="scientific">Solea senegalensis</name>
    <name type="common">Senegalese sole</name>
    <dbReference type="NCBI Taxonomy" id="28829"/>
    <lineage>
        <taxon>Eukaryota</taxon>
        <taxon>Metazoa</taxon>
        <taxon>Chordata</taxon>
        <taxon>Craniata</taxon>
        <taxon>Vertebrata</taxon>
        <taxon>Euteleostomi</taxon>
        <taxon>Actinopterygii</taxon>
        <taxon>Neopterygii</taxon>
        <taxon>Teleostei</taxon>
        <taxon>Neoteleostei</taxon>
        <taxon>Acanthomorphata</taxon>
        <taxon>Carangaria</taxon>
        <taxon>Pleuronectiformes</taxon>
        <taxon>Pleuronectoidei</taxon>
        <taxon>Soleidae</taxon>
        <taxon>Solea</taxon>
    </lineage>
</organism>
<keyword evidence="8" id="KW-0227">DNA damage</keyword>
<evidence type="ECO:0000256" key="13">
    <source>
        <dbReference type="ARBA" id="ARBA00057028"/>
    </source>
</evidence>
<comment type="function">
    <text evidence="14">May regulate the synthesis and function of lysosomes and of highly specialized organelles, such as melanosomes and platelet dense granules. Regulates intracellular vesicular trafficking in fibroblasts. May be involved in the regulation of general functions of integrins.</text>
</comment>
<keyword evidence="7" id="KW-0677">Repeat</keyword>
<gene>
    <name evidence="23" type="ORF">JOB18_022867</name>
</gene>
<dbReference type="Proteomes" id="UP000693946">
    <property type="component" value="Linkage Group LG10"/>
</dbReference>
<dbReference type="InterPro" id="IPR056499">
    <property type="entry name" value="Beta-prop_HPS5-like"/>
</dbReference>
<dbReference type="PANTHER" id="PTHR23287:SF18">
    <property type="entry name" value="BLOC-2 COMPLEX MEMBER HPS5"/>
    <property type="match status" value="1"/>
</dbReference>
<dbReference type="FunFam" id="2.130.10.10:FF:000358">
    <property type="entry name" value="Hermansky-Pudlak syndrome 5 protein homolog"/>
    <property type="match status" value="1"/>
</dbReference>
<keyword evidence="11" id="KW-0234">DNA repair</keyword>
<dbReference type="InterPro" id="IPR005607">
    <property type="entry name" value="BSD_dom"/>
</dbReference>
<feature type="domain" description="BSD" evidence="22">
    <location>
        <begin position="99"/>
        <end position="147"/>
    </location>
</feature>
<evidence type="ECO:0000256" key="3">
    <source>
        <dbReference type="ARBA" id="ARBA00009448"/>
    </source>
</evidence>
<evidence type="ECO:0000256" key="17">
    <source>
        <dbReference type="ARBA" id="ARBA00070129"/>
    </source>
</evidence>
<dbReference type="GO" id="GO:0006281">
    <property type="term" value="P:DNA repair"/>
    <property type="evidence" value="ECO:0007669"/>
    <property type="project" value="UniProtKB-KW"/>
</dbReference>
<evidence type="ECO:0000256" key="7">
    <source>
        <dbReference type="ARBA" id="ARBA00022737"/>
    </source>
</evidence>
<feature type="domain" description="BSD" evidence="22">
    <location>
        <begin position="180"/>
        <end position="232"/>
    </location>
</feature>
<evidence type="ECO:0000256" key="9">
    <source>
        <dbReference type="ARBA" id="ARBA00023015"/>
    </source>
</evidence>
<keyword evidence="5" id="KW-0963">Cytoplasm</keyword>
<keyword evidence="10" id="KW-0804">Transcription</keyword>
<dbReference type="GO" id="GO:0048066">
    <property type="term" value="P:developmental pigmentation"/>
    <property type="evidence" value="ECO:0007669"/>
    <property type="project" value="TreeGrafter"/>
</dbReference>
<dbReference type="Pfam" id="PF23756">
    <property type="entry name" value="Beta-prop_HPS5"/>
    <property type="match status" value="1"/>
</dbReference>
<dbReference type="PANTHER" id="PTHR23287">
    <property type="entry name" value="RUBY-EYE2-LIKE PROTEIN"/>
    <property type="match status" value="1"/>
</dbReference>
<evidence type="ECO:0000313" key="24">
    <source>
        <dbReference type="Proteomes" id="UP000693946"/>
    </source>
</evidence>
<dbReference type="SMART" id="SM00320">
    <property type="entry name" value="WD40"/>
    <property type="match status" value="2"/>
</dbReference>
<keyword evidence="6" id="KW-0597">Phosphoprotein</keyword>
<dbReference type="Pfam" id="PF23758">
    <property type="entry name" value="TPR_HPS5"/>
    <property type="match status" value="1"/>
</dbReference>